<dbReference type="SFLD" id="SFLDG01067">
    <property type="entry name" value="SPASM/twitch_domain_containing"/>
    <property type="match status" value="1"/>
</dbReference>
<dbReference type="PANTHER" id="PTHR43273">
    <property type="entry name" value="ANAEROBIC SULFATASE-MATURATING ENZYME HOMOLOG ASLB-RELATED"/>
    <property type="match status" value="1"/>
</dbReference>
<dbReference type="GO" id="GO:0051536">
    <property type="term" value="F:iron-sulfur cluster binding"/>
    <property type="evidence" value="ECO:0007669"/>
    <property type="project" value="UniProtKB-KW"/>
</dbReference>
<dbReference type="InterPro" id="IPR023885">
    <property type="entry name" value="4Fe4S-binding_SPASM_dom"/>
</dbReference>
<dbReference type="AlphaFoldDB" id="A0A9D8KIR7"/>
<dbReference type="SFLD" id="SFLDG01072">
    <property type="entry name" value="dehydrogenase_like"/>
    <property type="match status" value="1"/>
</dbReference>
<dbReference type="Gene3D" id="3.20.20.70">
    <property type="entry name" value="Aldolase class I"/>
    <property type="match status" value="1"/>
</dbReference>
<dbReference type="PANTHER" id="PTHR43273:SF8">
    <property type="entry name" value="RADICAL SAM DOMAIN PROTEIN"/>
    <property type="match status" value="1"/>
</dbReference>
<reference evidence="7" key="1">
    <citation type="journal article" date="2021" name="Environ. Microbiol.">
        <title>Genomic characterization of three novel Desulfobacterota classes expand the metabolic and phylogenetic diversity of the phylum.</title>
        <authorList>
            <person name="Murphy C.L."/>
            <person name="Biggerstaff J."/>
            <person name="Eichhorn A."/>
            <person name="Ewing E."/>
            <person name="Shahan R."/>
            <person name="Soriano D."/>
            <person name="Stewart S."/>
            <person name="VanMol K."/>
            <person name="Walker R."/>
            <person name="Walters P."/>
            <person name="Elshahed M.S."/>
            <person name="Youssef N.H."/>
        </authorList>
    </citation>
    <scope>NUCLEOTIDE SEQUENCE</scope>
    <source>
        <strain evidence="7">Zod_Metabat.24</strain>
    </source>
</reference>
<comment type="cofactor">
    <cofactor evidence="1">
        <name>[4Fe-4S] cluster</name>
        <dbReference type="ChEBI" id="CHEBI:49883"/>
    </cofactor>
</comment>
<evidence type="ECO:0000259" key="6">
    <source>
        <dbReference type="Pfam" id="PF04055"/>
    </source>
</evidence>
<dbReference type="InterPro" id="IPR007197">
    <property type="entry name" value="rSAM"/>
</dbReference>
<dbReference type="Gene3D" id="3.40.50.2000">
    <property type="entry name" value="Glycogen Phosphorylase B"/>
    <property type="match status" value="1"/>
</dbReference>
<dbReference type="InterPro" id="IPR002201">
    <property type="entry name" value="Glyco_trans_9"/>
</dbReference>
<protein>
    <submittedName>
        <fullName evidence="7">SPASM domain-containing protein</fullName>
    </submittedName>
</protein>
<sequence>MPTVILKVTEACNSNCAYCDVIRKGSKVKTVSEEILEQFFKRVNEFLLERPDEEMEVIWHGGEPMMLGPEYYYRALDIQNKHCQETAPRIDHAMQSNMTLFDNSFTEIFGLLGIDSIGTSYDPTPCVRGPGKEMDSSTYNRKFLEGVKKLEEEGLSWGIIHVITKHSLKDPLGIFNFLANMTRDGSMMLNPVLFYKDEPRSRELGITPKQYAEFLGEIFPTWWKNRKRHPSSDPFRSFVDHLTNSNPSLLCNESGVCAETHFGMTPDGMMYQCGCASDWGLMCYGSIFDRSFTEILKDPIKEMLRERTKALKEGPCEGCRFWDICHGGCALDAWAVTRNFMDKSPWCVYRKTFLQKYFEPTTGIEYIPNSMTQEELDNYKKEPEALYPPVSRGKWHPPVNLKKTKEPVWINLVGNAGDALMVSGILKQLVDRDPSRRFNLVMRTSYDYIFRDHPAIENIGHPPADAAILNTAYWDHRDFGKPGKKAYHILAKMFKLKAPVEELLFVPGLPEEDPLLTEWIPFKEKNILISPSVVSPHMELDPKKWEELVERLNDEGFQVVQIGNANSIYIRGALSLLGLTTPMQELALLKRFDLVITADNPHAYLAHLAGVPAVVLWGPTNHLQFGFDGQGHLQTRPTCDYPDGCISPDNAVSFESECPMGPDHCMNQLDVETILSAVSDMLNGREAKGDEGVVHTSP</sequence>
<dbReference type="SFLD" id="SFLDS00029">
    <property type="entry name" value="Radical_SAM"/>
    <property type="match status" value="1"/>
</dbReference>
<dbReference type="GO" id="GO:0016491">
    <property type="term" value="F:oxidoreductase activity"/>
    <property type="evidence" value="ECO:0007669"/>
    <property type="project" value="InterPro"/>
</dbReference>
<evidence type="ECO:0000256" key="1">
    <source>
        <dbReference type="ARBA" id="ARBA00001966"/>
    </source>
</evidence>
<evidence type="ECO:0000256" key="5">
    <source>
        <dbReference type="ARBA" id="ARBA00023014"/>
    </source>
</evidence>
<dbReference type="EMBL" id="JAFGIX010000073">
    <property type="protein sequence ID" value="MBN1574316.1"/>
    <property type="molecule type" value="Genomic_DNA"/>
</dbReference>
<dbReference type="InterPro" id="IPR013785">
    <property type="entry name" value="Aldolase_TIM"/>
</dbReference>
<keyword evidence="2" id="KW-0949">S-adenosyl-L-methionine</keyword>
<comment type="caution">
    <text evidence="7">The sequence shown here is derived from an EMBL/GenBank/DDBJ whole genome shotgun (WGS) entry which is preliminary data.</text>
</comment>
<dbReference type="Pfam" id="PF04055">
    <property type="entry name" value="Radical_SAM"/>
    <property type="match status" value="1"/>
</dbReference>
<dbReference type="SUPFAM" id="SSF102114">
    <property type="entry name" value="Radical SAM enzymes"/>
    <property type="match status" value="1"/>
</dbReference>
<feature type="domain" description="Radical SAM core" evidence="6">
    <location>
        <begin position="7"/>
        <end position="178"/>
    </location>
</feature>
<reference evidence="7" key="2">
    <citation type="submission" date="2021-01" db="EMBL/GenBank/DDBJ databases">
        <authorList>
            <person name="Hahn C.R."/>
            <person name="Youssef N.H."/>
            <person name="Elshahed M."/>
        </authorList>
    </citation>
    <scope>NUCLEOTIDE SEQUENCE</scope>
    <source>
        <strain evidence="7">Zod_Metabat.24</strain>
    </source>
</reference>
<name>A0A9D8KIR7_9DELT</name>
<dbReference type="GO" id="GO:0016757">
    <property type="term" value="F:glycosyltransferase activity"/>
    <property type="evidence" value="ECO:0007669"/>
    <property type="project" value="InterPro"/>
</dbReference>
<dbReference type="SFLD" id="SFLDG01386">
    <property type="entry name" value="main_SPASM_domain-containing"/>
    <property type="match status" value="1"/>
</dbReference>
<organism evidence="7 8">
    <name type="scientific">Candidatus Zymogenus saltonus</name>
    <dbReference type="NCBI Taxonomy" id="2844893"/>
    <lineage>
        <taxon>Bacteria</taxon>
        <taxon>Deltaproteobacteria</taxon>
        <taxon>Candidatus Zymogenia</taxon>
        <taxon>Candidatus Zymogeniales</taxon>
        <taxon>Candidatus Zymogenaceae</taxon>
        <taxon>Candidatus Zymogenus</taxon>
    </lineage>
</organism>
<evidence type="ECO:0000256" key="2">
    <source>
        <dbReference type="ARBA" id="ARBA00022691"/>
    </source>
</evidence>
<evidence type="ECO:0000256" key="4">
    <source>
        <dbReference type="ARBA" id="ARBA00023004"/>
    </source>
</evidence>
<dbReference type="GO" id="GO:0046872">
    <property type="term" value="F:metal ion binding"/>
    <property type="evidence" value="ECO:0007669"/>
    <property type="project" value="UniProtKB-KW"/>
</dbReference>
<dbReference type="CDD" id="cd03789">
    <property type="entry name" value="GT9_LPS_heptosyltransferase"/>
    <property type="match status" value="1"/>
</dbReference>
<evidence type="ECO:0000313" key="8">
    <source>
        <dbReference type="Proteomes" id="UP000809273"/>
    </source>
</evidence>
<dbReference type="NCBIfam" id="TIGR04085">
    <property type="entry name" value="rSAM_more_4Fe4S"/>
    <property type="match status" value="1"/>
</dbReference>
<accession>A0A9D8KIR7</accession>
<proteinExistence type="predicted"/>
<keyword evidence="3" id="KW-0479">Metal-binding</keyword>
<dbReference type="InterPro" id="IPR058240">
    <property type="entry name" value="rSAM_sf"/>
</dbReference>
<keyword evidence="5" id="KW-0411">Iron-sulfur</keyword>
<dbReference type="Proteomes" id="UP000809273">
    <property type="component" value="Unassembled WGS sequence"/>
</dbReference>
<dbReference type="SUPFAM" id="SSF53756">
    <property type="entry name" value="UDP-Glycosyltransferase/glycogen phosphorylase"/>
    <property type="match status" value="1"/>
</dbReference>
<dbReference type="InterPro" id="IPR023867">
    <property type="entry name" value="Sulphatase_maturase_rSAM"/>
</dbReference>
<evidence type="ECO:0000313" key="7">
    <source>
        <dbReference type="EMBL" id="MBN1574316.1"/>
    </source>
</evidence>
<keyword evidence="4" id="KW-0408">Iron</keyword>
<gene>
    <name evidence="7" type="ORF">JW984_14045</name>
</gene>
<evidence type="ECO:0000256" key="3">
    <source>
        <dbReference type="ARBA" id="ARBA00022723"/>
    </source>
</evidence>